<evidence type="ECO:0000313" key="3">
    <source>
        <dbReference type="Proteomes" id="UP000677515"/>
    </source>
</evidence>
<proteinExistence type="predicted"/>
<evidence type="ECO:0000256" key="1">
    <source>
        <dbReference type="SAM" id="SignalP"/>
    </source>
</evidence>
<accession>A0ABN6DJL7</accession>
<dbReference type="EMBL" id="AP024329">
    <property type="protein sequence ID" value="BCQ35005.1"/>
    <property type="molecule type" value="Genomic_DNA"/>
</dbReference>
<protein>
    <recommendedName>
        <fullName evidence="4">C-type lysozyme inhibitor domain-containing protein</fullName>
    </recommendedName>
</protein>
<reference evidence="2 3" key="1">
    <citation type="submission" date="2021-01" db="EMBL/GenBank/DDBJ databases">
        <title>Complete genome sequence of Erwinia rhapontici MAFF 311153.</title>
        <authorList>
            <person name="Morohoshi T."/>
            <person name="Someya N."/>
        </authorList>
    </citation>
    <scope>NUCLEOTIDE SEQUENCE [LARGE SCALE GENOMIC DNA]</scope>
    <source>
        <strain evidence="2 3">MAFF 311153</strain>
    </source>
</reference>
<sequence length="142" mass="15905">MKILIAGLFFLSFTSYAQSHLSTWGTTCDDEGFSIQLSKIPSPFIVNDNQIIISIHSKEISANQVAVYFDKPLDLGTGGMNLAWDSFSTTKSVAEMTIKGSSGLFRWHGFFDKSKKKYVWVDGPDFVQDHTKNGLIKLKRCD</sequence>
<feature type="signal peptide" evidence="1">
    <location>
        <begin position="1"/>
        <end position="17"/>
    </location>
</feature>
<organism evidence="2 3">
    <name type="scientific">Erwinia rhapontici</name>
    <name type="common">Pectobacterium rhapontici</name>
    <dbReference type="NCBI Taxonomy" id="55212"/>
    <lineage>
        <taxon>Bacteria</taxon>
        <taxon>Pseudomonadati</taxon>
        <taxon>Pseudomonadota</taxon>
        <taxon>Gammaproteobacteria</taxon>
        <taxon>Enterobacterales</taxon>
        <taxon>Erwiniaceae</taxon>
        <taxon>Erwinia</taxon>
    </lineage>
</organism>
<feature type="chain" id="PRO_5045351080" description="C-type lysozyme inhibitor domain-containing protein" evidence="1">
    <location>
        <begin position="18"/>
        <end position="142"/>
    </location>
</feature>
<gene>
    <name evidence="2" type="ORF">ERHA53_23480</name>
</gene>
<keyword evidence="1" id="KW-0732">Signal</keyword>
<keyword evidence="3" id="KW-1185">Reference proteome</keyword>
<name>A0ABN6DJL7_ERWRD</name>
<dbReference type="RefSeq" id="WP_213202366.1">
    <property type="nucleotide sequence ID" value="NZ_AP024329.1"/>
</dbReference>
<dbReference type="Proteomes" id="UP000677515">
    <property type="component" value="Chromosome"/>
</dbReference>
<evidence type="ECO:0000313" key="2">
    <source>
        <dbReference type="EMBL" id="BCQ35005.1"/>
    </source>
</evidence>
<evidence type="ECO:0008006" key="4">
    <source>
        <dbReference type="Google" id="ProtNLM"/>
    </source>
</evidence>